<dbReference type="Proteomes" id="UP000252139">
    <property type="component" value="Unassembled WGS sequence"/>
</dbReference>
<evidence type="ECO:0000256" key="1">
    <source>
        <dbReference type="SAM" id="SignalP"/>
    </source>
</evidence>
<protein>
    <submittedName>
        <fullName evidence="2">Uncharacterized protein</fullName>
    </submittedName>
</protein>
<comment type="caution">
    <text evidence="2">The sequence shown here is derived from an EMBL/GenBank/DDBJ whole genome shotgun (WGS) entry which is preliminary data.</text>
</comment>
<keyword evidence="3" id="KW-1185">Reference proteome</keyword>
<evidence type="ECO:0000313" key="2">
    <source>
        <dbReference type="EMBL" id="RCH82765.1"/>
    </source>
</evidence>
<accession>A0A367IYJ8</accession>
<feature type="signal peptide" evidence="1">
    <location>
        <begin position="1"/>
        <end position="19"/>
    </location>
</feature>
<dbReference type="OrthoDB" id="2283548at2759"/>
<gene>
    <name evidence="2" type="ORF">CU097_003401</name>
</gene>
<reference evidence="2 3" key="1">
    <citation type="journal article" date="2018" name="G3 (Bethesda)">
        <title>Phylogenetic and Phylogenomic Definition of Rhizopus Species.</title>
        <authorList>
            <person name="Gryganskyi A.P."/>
            <person name="Golan J."/>
            <person name="Dolatabadi S."/>
            <person name="Mondo S."/>
            <person name="Robb S."/>
            <person name="Idnurm A."/>
            <person name="Muszewska A."/>
            <person name="Steczkiewicz K."/>
            <person name="Masonjones S."/>
            <person name="Liao H.L."/>
            <person name="Gajdeczka M.T."/>
            <person name="Anike F."/>
            <person name="Vuek A."/>
            <person name="Anishchenko I.M."/>
            <person name="Voigt K."/>
            <person name="de Hoog G.S."/>
            <person name="Smith M.E."/>
            <person name="Heitman J."/>
            <person name="Vilgalys R."/>
            <person name="Stajich J.E."/>
        </authorList>
    </citation>
    <scope>NUCLEOTIDE SEQUENCE [LARGE SCALE GENOMIC DNA]</scope>
    <source>
        <strain evidence="2 3">CBS 357.93</strain>
    </source>
</reference>
<keyword evidence="1" id="KW-0732">Signal</keyword>
<proteinExistence type="predicted"/>
<sequence length="144" mass="16648">MTQLLRYLVTLLFVQTIYCYCIYNNSDGTYRVRQQPYNTGGTYFSRFAVEQLKPGDKACCAYTNSDCVKNNDPNDPVWFSVWRLDKMEGVPRYAYFPNTDINVPAGGWLEFGGTGIDASFIRVFYANGTDFDFQRKIDFQSGYY</sequence>
<evidence type="ECO:0000313" key="3">
    <source>
        <dbReference type="Proteomes" id="UP000252139"/>
    </source>
</evidence>
<dbReference type="AlphaFoldDB" id="A0A367IYJ8"/>
<feature type="chain" id="PRO_5016744143" evidence="1">
    <location>
        <begin position="20"/>
        <end position="144"/>
    </location>
</feature>
<organism evidence="2 3">
    <name type="scientific">Rhizopus azygosporus</name>
    <name type="common">Rhizopus microsporus var. azygosporus</name>
    <dbReference type="NCBI Taxonomy" id="86630"/>
    <lineage>
        <taxon>Eukaryota</taxon>
        <taxon>Fungi</taxon>
        <taxon>Fungi incertae sedis</taxon>
        <taxon>Mucoromycota</taxon>
        <taxon>Mucoromycotina</taxon>
        <taxon>Mucoromycetes</taxon>
        <taxon>Mucorales</taxon>
        <taxon>Mucorineae</taxon>
        <taxon>Rhizopodaceae</taxon>
        <taxon>Rhizopus</taxon>
    </lineage>
</organism>
<dbReference type="EMBL" id="PJQL01002901">
    <property type="protein sequence ID" value="RCH82765.1"/>
    <property type="molecule type" value="Genomic_DNA"/>
</dbReference>
<name>A0A367IYJ8_RHIAZ</name>